<dbReference type="Pfam" id="PF03123">
    <property type="entry name" value="CAT_RBD"/>
    <property type="match status" value="1"/>
</dbReference>
<dbReference type="SUPFAM" id="SSF63520">
    <property type="entry name" value="PTS-regulatory domain, PRD"/>
    <property type="match status" value="2"/>
</dbReference>
<dbReference type="GO" id="GO:0006355">
    <property type="term" value="P:regulation of DNA-templated transcription"/>
    <property type="evidence" value="ECO:0007669"/>
    <property type="project" value="InterPro"/>
</dbReference>
<reference evidence="3 4" key="1">
    <citation type="journal article" date="2020" name="Biotechnol. Biofuels">
        <title>New insights from the biogas microbiome by comprehensive genome-resolved metagenomics of nearly 1600 species originating from multiple anaerobic digesters.</title>
        <authorList>
            <person name="Campanaro S."/>
            <person name="Treu L."/>
            <person name="Rodriguez-R L.M."/>
            <person name="Kovalovszki A."/>
            <person name="Ziels R.M."/>
            <person name="Maus I."/>
            <person name="Zhu X."/>
            <person name="Kougias P.G."/>
            <person name="Basile A."/>
            <person name="Luo G."/>
            <person name="Schluter A."/>
            <person name="Konstantinidis K.T."/>
            <person name="Angelidaki I."/>
        </authorList>
    </citation>
    <scope>NUCLEOTIDE SEQUENCE [LARGE SCALE GENOMIC DNA]</scope>
    <source>
        <strain evidence="3">AS23ysBPME_34</strain>
    </source>
</reference>
<dbReference type="AlphaFoldDB" id="A0A7X8H0S5"/>
<dbReference type="InterPro" id="IPR036634">
    <property type="entry name" value="PRD_sf"/>
</dbReference>
<evidence type="ECO:0000313" key="4">
    <source>
        <dbReference type="Proteomes" id="UP000541058"/>
    </source>
</evidence>
<dbReference type="Gene3D" id="1.10.1790.10">
    <property type="entry name" value="PRD domain"/>
    <property type="match status" value="2"/>
</dbReference>
<name>A0A7X8H0S5_9LACT</name>
<comment type="caution">
    <text evidence="3">The sequence shown here is derived from an EMBL/GenBank/DDBJ whole genome shotgun (WGS) entry which is preliminary data.</text>
</comment>
<dbReference type="InterPro" id="IPR050661">
    <property type="entry name" value="BglG_antiterminators"/>
</dbReference>
<dbReference type="PROSITE" id="PS51372">
    <property type="entry name" value="PRD_2"/>
    <property type="match status" value="2"/>
</dbReference>
<dbReference type="InterPro" id="IPR011608">
    <property type="entry name" value="PRD"/>
</dbReference>
<organism evidence="3 4">
    <name type="scientific">Globicatella sulfidifaciens</name>
    <dbReference type="NCBI Taxonomy" id="136093"/>
    <lineage>
        <taxon>Bacteria</taxon>
        <taxon>Bacillati</taxon>
        <taxon>Bacillota</taxon>
        <taxon>Bacilli</taxon>
        <taxon>Lactobacillales</taxon>
        <taxon>Aerococcaceae</taxon>
        <taxon>Globicatella</taxon>
    </lineage>
</organism>
<dbReference type="InterPro" id="IPR036650">
    <property type="entry name" value="CAT_RNA-bd_dom_sf"/>
</dbReference>
<dbReference type="Pfam" id="PF00874">
    <property type="entry name" value="PRD"/>
    <property type="match status" value="2"/>
</dbReference>
<dbReference type="SMART" id="SM01061">
    <property type="entry name" value="CAT_RBD"/>
    <property type="match status" value="1"/>
</dbReference>
<evidence type="ECO:0000313" key="3">
    <source>
        <dbReference type="EMBL" id="NLJ19033.1"/>
    </source>
</evidence>
<dbReference type="EMBL" id="JAAYSM010000316">
    <property type="protein sequence ID" value="NLJ19033.1"/>
    <property type="molecule type" value="Genomic_DNA"/>
</dbReference>
<feature type="domain" description="PRD" evidence="2">
    <location>
        <begin position="64"/>
        <end position="169"/>
    </location>
</feature>
<proteinExistence type="predicted"/>
<dbReference type="PANTHER" id="PTHR30185">
    <property type="entry name" value="CRYPTIC BETA-GLUCOSIDE BGL OPERON ANTITERMINATOR"/>
    <property type="match status" value="1"/>
</dbReference>
<dbReference type="PANTHER" id="PTHR30185:SF15">
    <property type="entry name" value="CRYPTIC BETA-GLUCOSIDE BGL OPERON ANTITERMINATOR"/>
    <property type="match status" value="1"/>
</dbReference>
<accession>A0A7X8H0S5</accession>
<dbReference type="Proteomes" id="UP000541058">
    <property type="component" value="Unassembled WGS sequence"/>
</dbReference>
<dbReference type="Gene3D" id="2.30.24.10">
    <property type="entry name" value="CAT RNA-binding domain"/>
    <property type="match status" value="1"/>
</dbReference>
<sequence>MKIIQSLNQNAVIVNDNGKEVILTGKGIGFGKKVGEEVDKKKISKIYPFEYTSQQKMIVDSLKEIPEDILLITEDLLEKVEELLNDTFAPFTTITFASHLYHAIERTKQLKNTSHSIQHEFKHIFPKEYNAAVFAIDYLQDRYNIQIDDLEITFFIMHFLNGLQKIDDLENMLDLGNIIGDILQILGNYLPNDFDDNNIFYSRFIVHLRYFLIRKLNNITSKTSEVVELFDYILEKFPKANQIVDEFLIMLWEKYELSVEKSEQLYLILHVQRLLDELQN</sequence>
<feature type="domain" description="PRD" evidence="2">
    <location>
        <begin position="170"/>
        <end position="280"/>
    </location>
</feature>
<evidence type="ECO:0000256" key="1">
    <source>
        <dbReference type="ARBA" id="ARBA00022737"/>
    </source>
</evidence>
<dbReference type="SUPFAM" id="SSF50151">
    <property type="entry name" value="SacY-like RNA-binding domain"/>
    <property type="match status" value="1"/>
</dbReference>
<evidence type="ECO:0000259" key="2">
    <source>
        <dbReference type="PROSITE" id="PS51372"/>
    </source>
</evidence>
<dbReference type="InterPro" id="IPR004341">
    <property type="entry name" value="CAT_RNA-bd_dom"/>
</dbReference>
<protein>
    <submittedName>
        <fullName evidence="3">PRD domain-containing protein</fullName>
    </submittedName>
</protein>
<dbReference type="GO" id="GO:0003723">
    <property type="term" value="F:RNA binding"/>
    <property type="evidence" value="ECO:0007669"/>
    <property type="project" value="InterPro"/>
</dbReference>
<dbReference type="RefSeq" id="WP_276649321.1">
    <property type="nucleotide sequence ID" value="NZ_JAAYSM010000316.1"/>
</dbReference>
<gene>
    <name evidence="3" type="ORF">GX355_09240</name>
</gene>
<keyword evidence="1" id="KW-0677">Repeat</keyword>